<dbReference type="Gene3D" id="2.120.10.30">
    <property type="entry name" value="TolB, C-terminal domain"/>
    <property type="match status" value="1"/>
</dbReference>
<feature type="signal peptide" evidence="1">
    <location>
        <begin position="1"/>
        <end position="21"/>
    </location>
</feature>
<reference evidence="2" key="1">
    <citation type="submission" date="2020-02" db="EMBL/GenBank/DDBJ databases">
        <authorList>
            <person name="Meier V. D."/>
        </authorList>
    </citation>
    <scope>NUCLEOTIDE SEQUENCE</scope>
    <source>
        <strain evidence="2">AVDCRST_MAG89</strain>
    </source>
</reference>
<protein>
    <recommendedName>
        <fullName evidence="3">S9 family peptidase</fullName>
    </recommendedName>
</protein>
<organism evidence="2">
    <name type="scientific">uncultured Gemmatimonadota bacterium</name>
    <dbReference type="NCBI Taxonomy" id="203437"/>
    <lineage>
        <taxon>Bacteria</taxon>
        <taxon>Pseudomonadati</taxon>
        <taxon>Gemmatimonadota</taxon>
        <taxon>environmental samples</taxon>
    </lineage>
</organism>
<evidence type="ECO:0008006" key="3">
    <source>
        <dbReference type="Google" id="ProtNLM"/>
    </source>
</evidence>
<dbReference type="EMBL" id="CADCTV010000066">
    <property type="protein sequence ID" value="CAA9298444.1"/>
    <property type="molecule type" value="Genomic_DNA"/>
</dbReference>
<dbReference type="AlphaFoldDB" id="A0A6J4K8C2"/>
<proteinExistence type="predicted"/>
<name>A0A6J4K8C2_9BACT</name>
<sequence length="219" mass="24257">MMRFSARAAAAGALLLTAAQAAPARAQTAANGFDLSVRNIMRGPELVGRSPDDVRWSADGRWVYFRWRQPEARDTATHVYRVAVGGGAPEMLPDSVADRVAPASGGGGWTLDRSRRAFERRGDVFVVDRSGAERRITDTPARERGPELSLDGRTVFWMSNNNLFSVPLAGGPLRQLTDLRLDNAPRTNEPTGARGDLRTRQAELFDVVRDRRAERERRE</sequence>
<dbReference type="InterPro" id="IPR011042">
    <property type="entry name" value="6-blade_b-propeller_TolB-like"/>
</dbReference>
<evidence type="ECO:0000256" key="1">
    <source>
        <dbReference type="SAM" id="SignalP"/>
    </source>
</evidence>
<dbReference type="InterPro" id="IPR011659">
    <property type="entry name" value="WD40"/>
</dbReference>
<dbReference type="SUPFAM" id="SSF69304">
    <property type="entry name" value="Tricorn protease N-terminal domain"/>
    <property type="match status" value="1"/>
</dbReference>
<keyword evidence="1" id="KW-0732">Signal</keyword>
<accession>A0A6J4K8C2</accession>
<evidence type="ECO:0000313" key="2">
    <source>
        <dbReference type="EMBL" id="CAA9298444.1"/>
    </source>
</evidence>
<gene>
    <name evidence="2" type="ORF">AVDCRST_MAG89-281</name>
</gene>
<dbReference type="Pfam" id="PF07676">
    <property type="entry name" value="PD40"/>
    <property type="match status" value="2"/>
</dbReference>
<feature type="non-terminal residue" evidence="2">
    <location>
        <position position="219"/>
    </location>
</feature>
<feature type="chain" id="PRO_5027015268" description="S9 family peptidase" evidence="1">
    <location>
        <begin position="22"/>
        <end position="219"/>
    </location>
</feature>